<feature type="transmembrane region" description="Helical" evidence="1">
    <location>
        <begin position="88"/>
        <end position="113"/>
    </location>
</feature>
<sequence>MKTLQPYLSIFAEASIKRISPHSFNSQLILLIKGVTIAMAKFPFSSSFIAAVSDMHSVLYSCIASFRDEIICSPCDGVLPSSNNFKNLAFISSDGILCFMTSALKIWWLWVCFNRTLAYVLKLLDEELSSFLDYK</sequence>
<keyword evidence="1" id="KW-0472">Membrane</keyword>
<reference evidence="3" key="1">
    <citation type="submission" date="2010-06" db="EMBL/GenBank/DDBJ databases">
        <authorList>
            <person name="Jiang H."/>
            <person name="Abraham K."/>
            <person name="Ali S."/>
            <person name="Alsbrooks S.L."/>
            <person name="Anim B.N."/>
            <person name="Anosike U.S."/>
            <person name="Attaway T."/>
            <person name="Bandaranaike D.P."/>
            <person name="Battles P.K."/>
            <person name="Bell S.N."/>
            <person name="Bell A.V."/>
            <person name="Beltran B."/>
            <person name="Bickham C."/>
            <person name="Bustamante Y."/>
            <person name="Caleb T."/>
            <person name="Canada A."/>
            <person name="Cardenas V."/>
            <person name="Carter K."/>
            <person name="Chacko J."/>
            <person name="Chandrabose M.N."/>
            <person name="Chavez D."/>
            <person name="Chavez A."/>
            <person name="Chen L."/>
            <person name="Chu H.-S."/>
            <person name="Claassen K.J."/>
            <person name="Cockrell R."/>
            <person name="Collins M."/>
            <person name="Cooper J.A."/>
            <person name="Cree A."/>
            <person name="Curry S.M."/>
            <person name="Da Y."/>
            <person name="Dao M.D."/>
            <person name="Das B."/>
            <person name="Davila M.-L."/>
            <person name="Davy-Carroll L."/>
            <person name="Denson S."/>
            <person name="Dinh H."/>
            <person name="Ebong V.E."/>
            <person name="Edwards J.R."/>
            <person name="Egan A."/>
            <person name="El-Daye J."/>
            <person name="Escobedo L."/>
            <person name="Fernandez S."/>
            <person name="Fernando P.R."/>
            <person name="Flagg N."/>
            <person name="Forbes L.D."/>
            <person name="Fowler R.G."/>
            <person name="Fu Q."/>
            <person name="Gabisi R.A."/>
            <person name="Ganer J."/>
            <person name="Garbino Pronczuk A."/>
            <person name="Garcia R.M."/>
            <person name="Garner T."/>
            <person name="Garrett T.E."/>
            <person name="Gonzalez D.A."/>
            <person name="Hamid H."/>
            <person name="Hawkins E.S."/>
            <person name="Hirani K."/>
            <person name="Hogues M.E."/>
            <person name="Hollins B."/>
            <person name="Hsiao C.-H."/>
            <person name="Jabil R."/>
            <person name="James M.L."/>
            <person name="Jhangiani S.N."/>
            <person name="Johnson B."/>
            <person name="Johnson Q."/>
            <person name="Joshi V."/>
            <person name="Kalu J.B."/>
            <person name="Kam C."/>
            <person name="Kashfia A."/>
            <person name="Keebler J."/>
            <person name="Kisamo H."/>
            <person name="Kovar C.L."/>
            <person name="Lago L.A."/>
            <person name="Lai C.-Y."/>
            <person name="Laidlaw J."/>
            <person name="Lara F."/>
            <person name="Le T.-K."/>
            <person name="Lee S.L."/>
            <person name="Legall F.H."/>
            <person name="Lemon S.J."/>
            <person name="Lewis L.R."/>
            <person name="Li B."/>
            <person name="Liu Y."/>
            <person name="Liu Y.-S."/>
            <person name="Lopez J."/>
            <person name="Lozado R.J."/>
            <person name="Lu J."/>
            <person name="Madu R.C."/>
            <person name="Maheshwari M."/>
            <person name="Maheshwari R."/>
            <person name="Malloy K."/>
            <person name="Martinez E."/>
            <person name="Mathew T."/>
            <person name="Mercado I.C."/>
            <person name="Mercado C."/>
            <person name="Meyer B."/>
            <person name="Montgomery K."/>
            <person name="Morgan M.B."/>
            <person name="Munidasa M."/>
            <person name="Nazareth L.V."/>
            <person name="Nelson J."/>
            <person name="Ng B.M."/>
            <person name="Nguyen N.B."/>
            <person name="Nguyen P.Q."/>
            <person name="Nguyen T."/>
            <person name="Obregon M."/>
            <person name="Okwuonu G.O."/>
            <person name="Onwere C.G."/>
            <person name="Orozco G."/>
            <person name="Parra A."/>
            <person name="Patel S."/>
            <person name="Patil S."/>
            <person name="Perez A."/>
            <person name="Perez Y."/>
            <person name="Pham C."/>
            <person name="Primus E.L."/>
            <person name="Pu L.-L."/>
            <person name="Puazo M."/>
            <person name="Qin X."/>
            <person name="Quiroz J.B."/>
            <person name="Reese J."/>
            <person name="Richards S."/>
            <person name="Rives C.M."/>
            <person name="Robberts R."/>
            <person name="Ruiz S.J."/>
            <person name="Ruiz M.J."/>
            <person name="Santibanez J."/>
            <person name="Schneider B.W."/>
            <person name="Sisson I."/>
            <person name="Smith M."/>
            <person name="Sodergren E."/>
            <person name="Song X.-Z."/>
            <person name="Song B.B."/>
            <person name="Summersgill H."/>
            <person name="Thelus R."/>
            <person name="Thornton R.D."/>
            <person name="Trejos Z.Y."/>
            <person name="Usmani K."/>
            <person name="Vattathil S."/>
            <person name="Villasana D."/>
            <person name="Walker D.L."/>
            <person name="Wang S."/>
            <person name="Wang K."/>
            <person name="White C.S."/>
            <person name="Williams A.C."/>
            <person name="Williamson J."/>
            <person name="Wilson K."/>
            <person name="Woghiren I.O."/>
            <person name="Woodworth J.R."/>
            <person name="Worley K.C."/>
            <person name="Wright R.A."/>
            <person name="Wu W."/>
            <person name="Young L."/>
            <person name="Zhang L."/>
            <person name="Zhang J."/>
            <person name="Zhu Y."/>
            <person name="Muzny D.M."/>
            <person name="Weinstock G."/>
            <person name="Gibbs R.A."/>
        </authorList>
    </citation>
    <scope>NUCLEOTIDE SEQUENCE [LARGE SCALE GENOMIC DNA]</scope>
    <source>
        <strain evidence="3">LSR1</strain>
    </source>
</reference>
<evidence type="ECO:0000256" key="1">
    <source>
        <dbReference type="SAM" id="Phobius"/>
    </source>
</evidence>
<organism evidence="2 3">
    <name type="scientific">Acyrthosiphon pisum</name>
    <name type="common">Pea aphid</name>
    <dbReference type="NCBI Taxonomy" id="7029"/>
    <lineage>
        <taxon>Eukaryota</taxon>
        <taxon>Metazoa</taxon>
        <taxon>Ecdysozoa</taxon>
        <taxon>Arthropoda</taxon>
        <taxon>Hexapoda</taxon>
        <taxon>Insecta</taxon>
        <taxon>Pterygota</taxon>
        <taxon>Neoptera</taxon>
        <taxon>Paraneoptera</taxon>
        <taxon>Hemiptera</taxon>
        <taxon>Sternorrhyncha</taxon>
        <taxon>Aphidomorpha</taxon>
        <taxon>Aphidoidea</taxon>
        <taxon>Aphididae</taxon>
        <taxon>Macrosiphini</taxon>
        <taxon>Acyrthosiphon</taxon>
    </lineage>
</organism>
<evidence type="ECO:0000313" key="3">
    <source>
        <dbReference type="Proteomes" id="UP000007819"/>
    </source>
</evidence>
<dbReference type="OrthoDB" id="10402332at2759"/>
<feature type="transmembrane region" description="Helical" evidence="1">
    <location>
        <begin position="28"/>
        <end position="51"/>
    </location>
</feature>
<dbReference type="AlphaFoldDB" id="A0A8R2NTI0"/>
<dbReference type="RefSeq" id="XP_016660480.1">
    <property type="nucleotide sequence ID" value="XM_016804991.1"/>
</dbReference>
<reference evidence="2" key="2">
    <citation type="submission" date="2022-06" db="UniProtKB">
        <authorList>
            <consortium name="EnsemblMetazoa"/>
        </authorList>
    </citation>
    <scope>IDENTIFICATION</scope>
</reference>
<keyword evidence="3" id="KW-1185">Reference proteome</keyword>
<dbReference type="EnsemblMetazoa" id="XM_029489644.1">
    <property type="protein sequence ID" value="XP_029345504.1"/>
    <property type="gene ID" value="LOC107883940"/>
</dbReference>
<proteinExistence type="predicted"/>
<accession>A0A8R2NTI0</accession>
<evidence type="ECO:0000313" key="2">
    <source>
        <dbReference type="EnsemblMetazoa" id="XP_029345504.1"/>
    </source>
</evidence>
<dbReference type="EnsemblMetazoa" id="XM_016804991.2">
    <property type="protein sequence ID" value="XP_016660480.1"/>
    <property type="gene ID" value="LOC107883940"/>
</dbReference>
<protein>
    <submittedName>
        <fullName evidence="2">Uncharacterized protein</fullName>
    </submittedName>
</protein>
<dbReference type="EnsemblMetazoa" id="XM_016804992.2">
    <property type="protein sequence ID" value="XP_016660481.1"/>
    <property type="gene ID" value="LOC107883940"/>
</dbReference>
<dbReference type="EnsemblMetazoa" id="XM_029489645.1">
    <property type="protein sequence ID" value="XP_029345505.1"/>
    <property type="gene ID" value="LOC107883940"/>
</dbReference>
<dbReference type="Proteomes" id="UP000007819">
    <property type="component" value="Chromosome A2"/>
</dbReference>
<dbReference type="KEGG" id="api:107883940"/>
<dbReference type="GeneID" id="107883940"/>
<keyword evidence="1" id="KW-0812">Transmembrane</keyword>
<name>A0A8R2NTI0_ACYPI</name>
<dbReference type="RefSeq" id="XP_016660481.1">
    <property type="nucleotide sequence ID" value="XM_016804992.1"/>
</dbReference>
<keyword evidence="1" id="KW-1133">Transmembrane helix</keyword>